<keyword evidence="7 12" id="KW-1133">Transmembrane helix</keyword>
<dbReference type="PANTHER" id="PTHR12369:SF11">
    <property type="entry name" value="HEXOSYLTRANSFERASE"/>
    <property type="match status" value="1"/>
</dbReference>
<dbReference type="PANTHER" id="PTHR12369">
    <property type="entry name" value="CHONDROITIN SYNTHASE"/>
    <property type="match status" value="1"/>
</dbReference>
<keyword evidence="5 12" id="KW-0812">Transmembrane</keyword>
<evidence type="ECO:0000256" key="10">
    <source>
        <dbReference type="ARBA" id="ARBA00023180"/>
    </source>
</evidence>
<evidence type="ECO:0000256" key="8">
    <source>
        <dbReference type="ARBA" id="ARBA00023034"/>
    </source>
</evidence>
<keyword evidence="10" id="KW-0325">Glycoprotein</keyword>
<evidence type="ECO:0000256" key="12">
    <source>
        <dbReference type="SAM" id="Phobius"/>
    </source>
</evidence>
<dbReference type="GO" id="GO:0050510">
    <property type="term" value="F:N-acetylgalactosaminyl-proteoglycan 3-beta-glucuronosyltransferase activity"/>
    <property type="evidence" value="ECO:0007669"/>
    <property type="project" value="UniProtKB-EC"/>
</dbReference>
<dbReference type="GeneID" id="118425723"/>
<protein>
    <recommendedName>
        <fullName evidence="11">N-acetylgalactosaminyl-proteoglycan 3-beta-glucuronosyltransferase</fullName>
        <ecNumber evidence="11">2.4.1.226</ecNumber>
    </recommendedName>
</protein>
<sequence length="335" mass="38730">MTRFGIRMSRKTRQTVSFISGVVIGFWIMLTIMTHVPDKDMTSPVSSTSEWTPGVPKEGWQAGYGPTSLESNQKHIYIGVMTARKYLNSRVVAVYETWGKQVPGKVEFFSAYDPKHRTPRGIPVVTNIPGIDDTYPPQKKSFLMLKYMHDFYIDKYEWFIRADDDVYIRVDKLQKFLRSVNSSKPLYIGQSESSQKNERLSMSSSDSFCLGGPGVILSRETLRRIAPHISHCLKNMYSKHEDVEIGRCIKRFANVSCTRASDTERIFFNDLKCYKKGSVQHLYPGLVQHVITVHPNKGPKDQYKFYTYFSALRLEVLQQRMLELFRTIDKMTNEL</sequence>
<evidence type="ECO:0000256" key="6">
    <source>
        <dbReference type="ARBA" id="ARBA00022968"/>
    </source>
</evidence>
<keyword evidence="9 12" id="KW-0472">Membrane</keyword>
<dbReference type="AlphaFoldDB" id="A0A9J7M029"/>
<accession>A0A9J7M029</accession>
<evidence type="ECO:0000259" key="13">
    <source>
        <dbReference type="Pfam" id="PF02434"/>
    </source>
</evidence>
<dbReference type="OMA" id="ESEDPCA"/>
<evidence type="ECO:0000256" key="4">
    <source>
        <dbReference type="ARBA" id="ARBA00022679"/>
    </source>
</evidence>
<reference evidence="14" key="1">
    <citation type="journal article" date="2020" name="Nat. Ecol. Evol.">
        <title>Deeply conserved synteny resolves early events in vertebrate evolution.</title>
        <authorList>
            <person name="Simakov O."/>
            <person name="Marletaz F."/>
            <person name="Yue J.X."/>
            <person name="O'Connell B."/>
            <person name="Jenkins J."/>
            <person name="Brandt A."/>
            <person name="Calef R."/>
            <person name="Tung C.H."/>
            <person name="Huang T.K."/>
            <person name="Schmutz J."/>
            <person name="Satoh N."/>
            <person name="Yu J.K."/>
            <person name="Putnam N.H."/>
            <person name="Green R.E."/>
            <person name="Rokhsar D.S."/>
        </authorList>
    </citation>
    <scope>NUCLEOTIDE SEQUENCE [LARGE SCALE GENOMIC DNA]</scope>
    <source>
        <strain evidence="14">S238N-H82</strain>
    </source>
</reference>
<evidence type="ECO:0000256" key="1">
    <source>
        <dbReference type="ARBA" id="ARBA00004447"/>
    </source>
</evidence>
<keyword evidence="14" id="KW-1185">Reference proteome</keyword>
<keyword evidence="8" id="KW-0333">Golgi apparatus</keyword>
<evidence type="ECO:0000256" key="3">
    <source>
        <dbReference type="ARBA" id="ARBA00022676"/>
    </source>
</evidence>
<evidence type="ECO:0000313" key="14">
    <source>
        <dbReference type="Proteomes" id="UP000001554"/>
    </source>
</evidence>
<keyword evidence="4" id="KW-0808">Transferase</keyword>
<dbReference type="Gene3D" id="3.90.550.50">
    <property type="match status" value="1"/>
</dbReference>
<comment type="subcellular location">
    <subcellularLocation>
        <location evidence="1">Golgi apparatus</location>
        <location evidence="1">Golgi stack membrane</location>
        <topology evidence="1">Single-pass type II membrane protein</topology>
    </subcellularLocation>
</comment>
<proteinExistence type="inferred from homology"/>
<dbReference type="Pfam" id="PF02434">
    <property type="entry name" value="Fringe"/>
    <property type="match status" value="1"/>
</dbReference>
<name>A0A9J7M029_BRAFL</name>
<dbReference type="EC" id="2.4.1.226" evidence="11"/>
<keyword evidence="3" id="KW-0328">Glycosyltransferase</keyword>
<gene>
    <name evidence="15" type="primary">LOC118425723</name>
</gene>
<dbReference type="InterPro" id="IPR003378">
    <property type="entry name" value="Fringe-like_glycosylTrfase"/>
</dbReference>
<evidence type="ECO:0000256" key="9">
    <source>
        <dbReference type="ARBA" id="ARBA00023136"/>
    </source>
</evidence>
<dbReference type="InterPro" id="IPR051227">
    <property type="entry name" value="CS_glycosyltransferase"/>
</dbReference>
<keyword evidence="6" id="KW-0735">Signal-anchor</keyword>
<dbReference type="Proteomes" id="UP000001554">
    <property type="component" value="Chromosome 11"/>
</dbReference>
<evidence type="ECO:0000256" key="2">
    <source>
        <dbReference type="ARBA" id="ARBA00009239"/>
    </source>
</evidence>
<dbReference type="GO" id="GO:0032580">
    <property type="term" value="C:Golgi cisterna membrane"/>
    <property type="evidence" value="ECO:0007669"/>
    <property type="project" value="UniProtKB-SubCell"/>
</dbReference>
<evidence type="ECO:0000313" key="15">
    <source>
        <dbReference type="RefSeq" id="XP_035690670.1"/>
    </source>
</evidence>
<dbReference type="RefSeq" id="XP_035690670.1">
    <property type="nucleotide sequence ID" value="XM_035834777.1"/>
</dbReference>
<reference evidence="15" key="2">
    <citation type="submission" date="2025-08" db="UniProtKB">
        <authorList>
            <consortium name="RefSeq"/>
        </authorList>
    </citation>
    <scope>IDENTIFICATION</scope>
    <source>
        <strain evidence="15">S238N-H82</strain>
        <tissue evidence="15">Testes</tissue>
    </source>
</reference>
<feature type="transmembrane region" description="Helical" evidence="12">
    <location>
        <begin position="16"/>
        <end position="36"/>
    </location>
</feature>
<evidence type="ECO:0000256" key="5">
    <source>
        <dbReference type="ARBA" id="ARBA00022692"/>
    </source>
</evidence>
<organism evidence="14 15">
    <name type="scientific">Branchiostoma floridae</name>
    <name type="common">Florida lancelet</name>
    <name type="synonym">Amphioxus</name>
    <dbReference type="NCBI Taxonomy" id="7739"/>
    <lineage>
        <taxon>Eukaryota</taxon>
        <taxon>Metazoa</taxon>
        <taxon>Chordata</taxon>
        <taxon>Cephalochordata</taxon>
        <taxon>Leptocardii</taxon>
        <taxon>Amphioxiformes</taxon>
        <taxon>Branchiostomatidae</taxon>
        <taxon>Branchiostoma</taxon>
    </lineage>
</organism>
<evidence type="ECO:0000256" key="11">
    <source>
        <dbReference type="ARBA" id="ARBA00066811"/>
    </source>
</evidence>
<feature type="domain" description="Fringe-like glycosyltransferase" evidence="13">
    <location>
        <begin position="72"/>
        <end position="260"/>
    </location>
</feature>
<evidence type="ECO:0000256" key="7">
    <source>
        <dbReference type="ARBA" id="ARBA00022989"/>
    </source>
</evidence>
<dbReference type="FunFam" id="3.90.550.50:FF:000004">
    <property type="entry name" value="Hexosyltransferase"/>
    <property type="match status" value="1"/>
</dbReference>
<comment type="similarity">
    <text evidence="2">Belongs to the chondroitin N-acetylgalactosaminyltransferase family.</text>
</comment>